<dbReference type="Pfam" id="PF14435">
    <property type="entry name" value="SUKH-4"/>
    <property type="match status" value="1"/>
</dbReference>
<dbReference type="InterPro" id="IPR025851">
    <property type="entry name" value="SUKH-4"/>
</dbReference>
<proteinExistence type="predicted"/>
<dbReference type="Proteomes" id="UP001180724">
    <property type="component" value="Unassembled WGS sequence"/>
</dbReference>
<gene>
    <name evidence="1" type="ORF">RM812_22900</name>
</gene>
<dbReference type="RefSeq" id="WP_311575116.1">
    <property type="nucleotide sequence ID" value="NZ_JAVRFH010000024.1"/>
</dbReference>
<accession>A0ABU3AS76</accession>
<organism evidence="1 2">
    <name type="scientific">Streptomyces lancefieldiae</name>
    <dbReference type="NCBI Taxonomy" id="3075520"/>
    <lineage>
        <taxon>Bacteria</taxon>
        <taxon>Bacillati</taxon>
        <taxon>Actinomycetota</taxon>
        <taxon>Actinomycetes</taxon>
        <taxon>Kitasatosporales</taxon>
        <taxon>Streptomycetaceae</taxon>
        <taxon>Streptomyces</taxon>
    </lineage>
</organism>
<protein>
    <submittedName>
        <fullName evidence="1">SUKH-4 family immunity protein</fullName>
    </submittedName>
</protein>
<comment type="caution">
    <text evidence="1">The sequence shown here is derived from an EMBL/GenBank/DDBJ whole genome shotgun (WGS) entry which is preliminary data.</text>
</comment>
<reference evidence="1" key="1">
    <citation type="submission" date="2024-05" db="EMBL/GenBank/DDBJ databases">
        <title>30 novel species of actinomycetes from the DSMZ collection.</title>
        <authorList>
            <person name="Nouioui I."/>
        </authorList>
    </citation>
    <scope>NUCLEOTIDE SEQUENCE</scope>
    <source>
        <strain evidence="1">DSM 40712</strain>
    </source>
</reference>
<keyword evidence="2" id="KW-1185">Reference proteome</keyword>
<dbReference type="EMBL" id="JAVRFH010000024">
    <property type="protein sequence ID" value="MDT0613047.1"/>
    <property type="molecule type" value="Genomic_DNA"/>
</dbReference>
<name>A0ABU3AS76_9ACTN</name>
<evidence type="ECO:0000313" key="2">
    <source>
        <dbReference type="Proteomes" id="UP001180724"/>
    </source>
</evidence>
<evidence type="ECO:0000313" key="1">
    <source>
        <dbReference type="EMBL" id="MDT0613047.1"/>
    </source>
</evidence>
<sequence length="226" mass="24632">MHAVTSGTTTTVRTTATPTRAVPSLVTRVRLATSLEDPRWTRGAARRAPGGGETPSLWNTSALMSCLLLAAGHRTAPGPSQDLPARFLDREFGRSRVTRFEDVDFPGTLHHEPTRRFLRQTGLPEDAHPFRLDRDPDDLPLPTLAEYCEEFPGRRAPDRAAHLIRLGRLASGDHVVVDGTTGAVLTWRAPDDALHPLVSDVSALALTLWALRRATLLEAVAGFEPA</sequence>